<proteinExistence type="predicted"/>
<comment type="caution">
    <text evidence="1">The sequence shown here is derived from an EMBL/GenBank/DDBJ whole genome shotgun (WGS) entry which is preliminary data.</text>
</comment>
<evidence type="ECO:0000313" key="2">
    <source>
        <dbReference type="Proteomes" id="UP001183604"/>
    </source>
</evidence>
<name>A0ABU2ANJ0_9ACTN</name>
<gene>
    <name evidence="1" type="ORF">J2S69_002481</name>
</gene>
<sequence>MNPRGLPPRLTKRRKTISRMRRLRRCRIGRPA</sequence>
<reference evidence="1 2" key="1">
    <citation type="submission" date="2023-07" db="EMBL/GenBank/DDBJ databases">
        <title>Sequencing the genomes of 1000 actinobacteria strains.</title>
        <authorList>
            <person name="Klenk H.-P."/>
        </authorList>
    </citation>
    <scope>NUCLEOTIDE SEQUENCE [LARGE SCALE GENOMIC DNA]</scope>
    <source>
        <strain evidence="1 2">DSM 44724</strain>
    </source>
</reference>
<protein>
    <submittedName>
        <fullName evidence="1">Uncharacterized protein</fullName>
    </submittedName>
</protein>
<evidence type="ECO:0000313" key="1">
    <source>
        <dbReference type="EMBL" id="MDR7338762.1"/>
    </source>
</evidence>
<dbReference type="Proteomes" id="UP001183604">
    <property type="component" value="Unassembled WGS sequence"/>
</dbReference>
<accession>A0ABU2ANJ0</accession>
<keyword evidence="2" id="KW-1185">Reference proteome</keyword>
<dbReference type="EMBL" id="JAVDYD010000001">
    <property type="protein sequence ID" value="MDR7338762.1"/>
    <property type="molecule type" value="Genomic_DNA"/>
</dbReference>
<organism evidence="1 2">
    <name type="scientific">Glycomyces lechevalierae</name>
    <dbReference type="NCBI Taxonomy" id="256034"/>
    <lineage>
        <taxon>Bacteria</taxon>
        <taxon>Bacillati</taxon>
        <taxon>Actinomycetota</taxon>
        <taxon>Actinomycetes</taxon>
        <taxon>Glycomycetales</taxon>
        <taxon>Glycomycetaceae</taxon>
        <taxon>Glycomyces</taxon>
    </lineage>
</organism>